<dbReference type="Proteomes" id="UP000503336">
    <property type="component" value="Chromosome"/>
</dbReference>
<gene>
    <name evidence="2" type="ORF">G5B40_02180</name>
</gene>
<sequence>MSAAGLAFLYAATAAIFVCADLVGLNMIVKQVFMRDAAPLFLDEVRAIPALLFYLSYVAGLVWFVSAPALQRGDSLMGAFITAAGFGAVAYGAYEFTNLATLAAWTRAMACVDLLWGALLSGVSTVGALGLARRVLKTS</sequence>
<evidence type="ECO:0000313" key="3">
    <source>
        <dbReference type="Proteomes" id="UP000503336"/>
    </source>
</evidence>
<organism evidence="2 3">
    <name type="scientific">Pikeienuella piscinae</name>
    <dbReference type="NCBI Taxonomy" id="2748098"/>
    <lineage>
        <taxon>Bacteria</taxon>
        <taxon>Pseudomonadati</taxon>
        <taxon>Pseudomonadota</taxon>
        <taxon>Alphaproteobacteria</taxon>
        <taxon>Rhodobacterales</taxon>
        <taxon>Paracoccaceae</taxon>
        <taxon>Pikeienuella</taxon>
    </lineage>
</organism>
<feature type="transmembrane region" description="Helical" evidence="1">
    <location>
        <begin position="48"/>
        <end position="69"/>
    </location>
</feature>
<dbReference type="KEGG" id="hdh:G5B40_02180"/>
<accession>A0A7L5BT28</accession>
<evidence type="ECO:0000313" key="2">
    <source>
        <dbReference type="EMBL" id="QIE54352.1"/>
    </source>
</evidence>
<name>A0A7L5BT28_9RHOB</name>
<proteinExistence type="predicted"/>
<dbReference type="EMBL" id="CP049056">
    <property type="protein sequence ID" value="QIE54352.1"/>
    <property type="molecule type" value="Genomic_DNA"/>
</dbReference>
<dbReference type="Pfam" id="PF09945">
    <property type="entry name" value="DUF2177"/>
    <property type="match status" value="1"/>
</dbReference>
<keyword evidence="1" id="KW-1133">Transmembrane helix</keyword>
<dbReference type="AlphaFoldDB" id="A0A7L5BT28"/>
<keyword evidence="1" id="KW-0812">Transmembrane</keyword>
<reference evidence="2 3" key="1">
    <citation type="submission" date="2020-02" db="EMBL/GenBank/DDBJ databases">
        <title>complete genome sequence of Rhodobacteraceae bacterium.</title>
        <authorList>
            <person name="Park J."/>
            <person name="Kim Y.-S."/>
            <person name="Kim K.-H."/>
        </authorList>
    </citation>
    <scope>NUCLEOTIDE SEQUENCE [LARGE SCALE GENOMIC DNA]</scope>
    <source>
        <strain evidence="2 3">RR4-56</strain>
    </source>
</reference>
<keyword evidence="3" id="KW-1185">Reference proteome</keyword>
<evidence type="ECO:0000256" key="1">
    <source>
        <dbReference type="SAM" id="Phobius"/>
    </source>
</evidence>
<feature type="transmembrane region" description="Helical" evidence="1">
    <location>
        <begin position="114"/>
        <end position="132"/>
    </location>
</feature>
<feature type="transmembrane region" description="Helical" evidence="1">
    <location>
        <begin position="7"/>
        <end position="28"/>
    </location>
</feature>
<keyword evidence="1" id="KW-0472">Membrane</keyword>
<dbReference type="RefSeq" id="WP_165094458.1">
    <property type="nucleotide sequence ID" value="NZ_CP049056.1"/>
</dbReference>
<dbReference type="InterPro" id="IPR018687">
    <property type="entry name" value="DUF2177_membr"/>
</dbReference>
<feature type="transmembrane region" description="Helical" evidence="1">
    <location>
        <begin position="76"/>
        <end position="94"/>
    </location>
</feature>
<protein>
    <submittedName>
        <fullName evidence="2">DUF2177 family protein</fullName>
    </submittedName>
</protein>